<proteinExistence type="predicted"/>
<reference evidence="1" key="1">
    <citation type="submission" date="2014-09" db="EMBL/GenBank/DDBJ databases">
        <authorList>
            <person name="Magalhaes I.L.F."/>
            <person name="Oliveira U."/>
            <person name="Santos F.R."/>
            <person name="Vidigal T.H.D.A."/>
            <person name="Brescovit A.D."/>
            <person name="Santos A.J."/>
        </authorList>
    </citation>
    <scope>NUCLEOTIDE SEQUENCE</scope>
    <source>
        <tissue evidence="1">Shoot tissue taken approximately 20 cm above the soil surface</tissue>
    </source>
</reference>
<accession>A0A0A9EHB9</accession>
<dbReference type="AlphaFoldDB" id="A0A0A9EHB9"/>
<reference evidence="1" key="2">
    <citation type="journal article" date="2015" name="Data Brief">
        <title>Shoot transcriptome of the giant reed, Arundo donax.</title>
        <authorList>
            <person name="Barrero R.A."/>
            <person name="Guerrero F.D."/>
            <person name="Moolhuijzen P."/>
            <person name="Goolsby J.A."/>
            <person name="Tidwell J."/>
            <person name="Bellgard S.E."/>
            <person name="Bellgard M.I."/>
        </authorList>
    </citation>
    <scope>NUCLEOTIDE SEQUENCE</scope>
    <source>
        <tissue evidence="1">Shoot tissue taken approximately 20 cm above the soil surface</tissue>
    </source>
</reference>
<organism evidence="1">
    <name type="scientific">Arundo donax</name>
    <name type="common">Giant reed</name>
    <name type="synonym">Donax arundinaceus</name>
    <dbReference type="NCBI Taxonomy" id="35708"/>
    <lineage>
        <taxon>Eukaryota</taxon>
        <taxon>Viridiplantae</taxon>
        <taxon>Streptophyta</taxon>
        <taxon>Embryophyta</taxon>
        <taxon>Tracheophyta</taxon>
        <taxon>Spermatophyta</taxon>
        <taxon>Magnoliopsida</taxon>
        <taxon>Liliopsida</taxon>
        <taxon>Poales</taxon>
        <taxon>Poaceae</taxon>
        <taxon>PACMAD clade</taxon>
        <taxon>Arundinoideae</taxon>
        <taxon>Arundineae</taxon>
        <taxon>Arundo</taxon>
    </lineage>
</organism>
<dbReference type="EMBL" id="GBRH01197801">
    <property type="protein sequence ID" value="JAE00095.1"/>
    <property type="molecule type" value="Transcribed_RNA"/>
</dbReference>
<protein>
    <submittedName>
        <fullName evidence="1">Uncharacterized protein</fullName>
    </submittedName>
</protein>
<name>A0A0A9EHB9_ARUDO</name>
<sequence>MCSIFGWVCSCLCFMISSALILISCDIYVAPHVVLARLFQLLAHVYANESVSYS</sequence>
<evidence type="ECO:0000313" key="1">
    <source>
        <dbReference type="EMBL" id="JAE00095.1"/>
    </source>
</evidence>